<keyword evidence="1" id="KW-0812">Transmembrane</keyword>
<feature type="transmembrane region" description="Helical" evidence="1">
    <location>
        <begin position="24"/>
        <end position="47"/>
    </location>
</feature>
<feature type="non-terminal residue" evidence="2">
    <location>
        <position position="1"/>
    </location>
</feature>
<evidence type="ECO:0000313" key="2">
    <source>
        <dbReference type="EMBL" id="GMT23468.1"/>
    </source>
</evidence>
<dbReference type="EMBL" id="BTSY01000004">
    <property type="protein sequence ID" value="GMT23468.1"/>
    <property type="molecule type" value="Genomic_DNA"/>
</dbReference>
<dbReference type="AlphaFoldDB" id="A0AAV5VYM2"/>
<evidence type="ECO:0000256" key="1">
    <source>
        <dbReference type="SAM" id="Phobius"/>
    </source>
</evidence>
<keyword evidence="3" id="KW-1185">Reference proteome</keyword>
<evidence type="ECO:0000313" key="3">
    <source>
        <dbReference type="Proteomes" id="UP001432322"/>
    </source>
</evidence>
<gene>
    <name evidence="2" type="ORF">PFISCL1PPCAC_14765</name>
</gene>
<name>A0AAV5VYM2_9BILA</name>
<keyword evidence="1" id="KW-1133">Transmembrane helix</keyword>
<protein>
    <submittedName>
        <fullName evidence="2">Uncharacterized protein</fullName>
    </submittedName>
</protein>
<comment type="caution">
    <text evidence="2">The sequence shown here is derived from an EMBL/GenBank/DDBJ whole genome shotgun (WGS) entry which is preliminary data.</text>
</comment>
<accession>A0AAV5VYM2</accession>
<organism evidence="2 3">
    <name type="scientific">Pristionchus fissidentatus</name>
    <dbReference type="NCBI Taxonomy" id="1538716"/>
    <lineage>
        <taxon>Eukaryota</taxon>
        <taxon>Metazoa</taxon>
        <taxon>Ecdysozoa</taxon>
        <taxon>Nematoda</taxon>
        <taxon>Chromadorea</taxon>
        <taxon>Rhabditida</taxon>
        <taxon>Rhabditina</taxon>
        <taxon>Diplogasteromorpha</taxon>
        <taxon>Diplogasteroidea</taxon>
        <taxon>Neodiplogasteridae</taxon>
        <taxon>Pristionchus</taxon>
    </lineage>
</organism>
<dbReference type="Proteomes" id="UP001432322">
    <property type="component" value="Unassembled WGS sequence"/>
</dbReference>
<sequence length="131" mass="15083">KITPKMMWLASKKGWAVYYLKSEAIVHLIGLIICSVAVVSSFSPQFFRSSHSQFFKVSETSIHCNSQSRSTIHCILRFSLHSNIHRSHSCYVPLWHWCNCISCLRVNSLLPWTGEFDSCHSFQLQFPSCNN</sequence>
<reference evidence="2" key="1">
    <citation type="submission" date="2023-10" db="EMBL/GenBank/DDBJ databases">
        <title>Genome assembly of Pristionchus species.</title>
        <authorList>
            <person name="Yoshida K."/>
            <person name="Sommer R.J."/>
        </authorList>
    </citation>
    <scope>NUCLEOTIDE SEQUENCE</scope>
    <source>
        <strain evidence="2">RS5133</strain>
    </source>
</reference>
<proteinExistence type="predicted"/>
<keyword evidence="1" id="KW-0472">Membrane</keyword>